<dbReference type="SUPFAM" id="SSF51197">
    <property type="entry name" value="Clavaminate synthase-like"/>
    <property type="match status" value="1"/>
</dbReference>
<dbReference type="SMART" id="SM00558">
    <property type="entry name" value="JmjC"/>
    <property type="match status" value="1"/>
</dbReference>
<feature type="domain" description="JmjC" evidence="6">
    <location>
        <begin position="94"/>
        <end position="221"/>
    </location>
</feature>
<dbReference type="Gene3D" id="3.40.366.30">
    <property type="entry name" value="50S ribosomal protein L16 arginine hydroxylase, Chain A, Domain 2"/>
    <property type="match status" value="1"/>
</dbReference>
<comment type="cofactor">
    <cofactor evidence="1">
        <name>Fe(2+)</name>
        <dbReference type="ChEBI" id="CHEBI:29033"/>
    </cofactor>
</comment>
<keyword evidence="2" id="KW-0479">Metal-binding</keyword>
<accession>A0A850QKD1</accession>
<evidence type="ECO:0000256" key="5">
    <source>
        <dbReference type="ARBA" id="ARBA00023004"/>
    </source>
</evidence>
<protein>
    <submittedName>
        <fullName evidence="7">Cupin domain-containing protein</fullName>
    </submittedName>
</protein>
<evidence type="ECO:0000313" key="8">
    <source>
        <dbReference type="Proteomes" id="UP000588051"/>
    </source>
</evidence>
<dbReference type="EMBL" id="JABXYJ010000004">
    <property type="protein sequence ID" value="NVO77995.1"/>
    <property type="molecule type" value="Genomic_DNA"/>
</dbReference>
<gene>
    <name evidence="7" type="ORF">HV832_09125</name>
</gene>
<keyword evidence="3" id="KW-0223">Dioxygenase</keyword>
<dbReference type="GO" id="GO:0016706">
    <property type="term" value="F:2-oxoglutarate-dependent dioxygenase activity"/>
    <property type="evidence" value="ECO:0007669"/>
    <property type="project" value="TreeGrafter"/>
</dbReference>
<keyword evidence="5" id="KW-0408">Iron</keyword>
<dbReference type="InterPro" id="IPR003347">
    <property type="entry name" value="JmjC_dom"/>
</dbReference>
<evidence type="ECO:0000313" key="7">
    <source>
        <dbReference type="EMBL" id="NVO77995.1"/>
    </source>
</evidence>
<dbReference type="InterPro" id="IPR039994">
    <property type="entry name" value="NO66-like"/>
</dbReference>
<dbReference type="InterPro" id="IPR046799">
    <property type="entry name" value="ROXA-like_wH"/>
</dbReference>
<proteinExistence type="predicted"/>
<keyword evidence="4" id="KW-0560">Oxidoreductase</keyword>
<dbReference type="AlphaFoldDB" id="A0A850QKD1"/>
<evidence type="ECO:0000256" key="4">
    <source>
        <dbReference type="ARBA" id="ARBA00023002"/>
    </source>
</evidence>
<reference evidence="7 8" key="1">
    <citation type="submission" date="2020-06" db="EMBL/GenBank/DDBJ databases">
        <authorList>
            <person name="Qiu C."/>
            <person name="Liu Z."/>
        </authorList>
    </citation>
    <scope>NUCLEOTIDE SEQUENCE [LARGE SCALE GENOMIC DNA]</scope>
    <source>
        <strain evidence="7 8">EM 1</strain>
    </source>
</reference>
<dbReference type="GO" id="GO:0046872">
    <property type="term" value="F:metal ion binding"/>
    <property type="evidence" value="ECO:0007669"/>
    <property type="project" value="UniProtKB-KW"/>
</dbReference>
<keyword evidence="8" id="KW-1185">Reference proteome</keyword>
<evidence type="ECO:0000256" key="3">
    <source>
        <dbReference type="ARBA" id="ARBA00022964"/>
    </source>
</evidence>
<evidence type="ECO:0000259" key="6">
    <source>
        <dbReference type="PROSITE" id="PS51184"/>
    </source>
</evidence>
<comment type="caution">
    <text evidence="7">The sequence shown here is derived from an EMBL/GenBank/DDBJ whole genome shotgun (WGS) entry which is preliminary data.</text>
</comment>
<evidence type="ECO:0000256" key="1">
    <source>
        <dbReference type="ARBA" id="ARBA00001954"/>
    </source>
</evidence>
<dbReference type="RefSeq" id="WP_176803406.1">
    <property type="nucleotide sequence ID" value="NZ_JABXYJ010000004.1"/>
</dbReference>
<dbReference type="Proteomes" id="UP000588051">
    <property type="component" value="Unassembled WGS sequence"/>
</dbReference>
<sequence length="381" mass="42677">MLTLQLNQFSLEDFLANYWQQKPVLIRQGFPGWQDLISPDELAGLACEPQIESRLICRKAGQWQAQNGPFEQYGHLGERDWTLVVQAVDHWSPEVAALVQAFMFIPQWRFDDVMISYAVPGGGVGPHIDLYDVFICQGSGRRRWRVGERGPHRQFVAHACLLHTDPFEPVIDAELTAGDILYIPPGFPHDGVTLEHSMSFSVGFRSQPARNMISGLADYLIDHELGTGLIHDPGRPRQRHPGQINASDFGLIRQQMQAVLSDAALMADFTGAMLSVTKCELDLQALEWPLNSAELLSRLQQAALVRTGGLRCLYLQENIAQGICYIDGEKYVFSAGCVPALINLCDQSWIDAAQLGEALQDMDFVEALLGWVNKGYWYFDE</sequence>
<dbReference type="Pfam" id="PF08007">
    <property type="entry name" value="JmjC_2"/>
    <property type="match status" value="1"/>
</dbReference>
<organism evidence="7 8">
    <name type="scientific">Undibacterium oligocarboniphilum</name>
    <dbReference type="NCBI Taxonomy" id="666702"/>
    <lineage>
        <taxon>Bacteria</taxon>
        <taxon>Pseudomonadati</taxon>
        <taxon>Pseudomonadota</taxon>
        <taxon>Betaproteobacteria</taxon>
        <taxon>Burkholderiales</taxon>
        <taxon>Oxalobacteraceae</taxon>
        <taxon>Undibacterium</taxon>
    </lineage>
</organism>
<evidence type="ECO:0000256" key="2">
    <source>
        <dbReference type="ARBA" id="ARBA00022723"/>
    </source>
</evidence>
<dbReference type="Gene3D" id="2.60.120.650">
    <property type="entry name" value="Cupin"/>
    <property type="match status" value="1"/>
</dbReference>
<dbReference type="Pfam" id="PF20514">
    <property type="entry name" value="WHD_ROXA"/>
    <property type="match status" value="1"/>
</dbReference>
<dbReference type="PANTHER" id="PTHR13096:SF8">
    <property type="entry name" value="RIBOSOMAL OXYGENASE 1"/>
    <property type="match status" value="1"/>
</dbReference>
<dbReference type="PANTHER" id="PTHR13096">
    <property type="entry name" value="MINA53 MYC INDUCED NUCLEAR ANTIGEN"/>
    <property type="match status" value="1"/>
</dbReference>
<name>A0A850QKD1_9BURK</name>
<dbReference type="PROSITE" id="PS51184">
    <property type="entry name" value="JMJC"/>
    <property type="match status" value="1"/>
</dbReference>